<dbReference type="InterPro" id="IPR055558">
    <property type="entry name" value="DUF7134"/>
</dbReference>
<accession>A0ABN0V6D0</accession>
<evidence type="ECO:0000256" key="6">
    <source>
        <dbReference type="ARBA" id="ARBA00022777"/>
    </source>
</evidence>
<evidence type="ECO:0000256" key="8">
    <source>
        <dbReference type="ARBA" id="ARBA00023012"/>
    </source>
</evidence>
<evidence type="ECO:0000256" key="1">
    <source>
        <dbReference type="ARBA" id="ARBA00000085"/>
    </source>
</evidence>
<protein>
    <recommendedName>
        <fullName evidence="2">histidine kinase</fullName>
        <ecNumber evidence="2">2.7.13.3</ecNumber>
    </recommendedName>
</protein>
<dbReference type="PANTHER" id="PTHR24421">
    <property type="entry name" value="NITRATE/NITRITE SENSOR PROTEIN NARX-RELATED"/>
    <property type="match status" value="1"/>
</dbReference>
<dbReference type="SUPFAM" id="SSF55874">
    <property type="entry name" value="ATPase domain of HSP90 chaperone/DNA topoisomerase II/histidine kinase"/>
    <property type="match status" value="1"/>
</dbReference>
<evidence type="ECO:0000256" key="9">
    <source>
        <dbReference type="SAM" id="Phobius"/>
    </source>
</evidence>
<dbReference type="Gene3D" id="3.30.565.10">
    <property type="entry name" value="Histidine kinase-like ATPase, C-terminal domain"/>
    <property type="match status" value="1"/>
</dbReference>
<evidence type="ECO:0000256" key="2">
    <source>
        <dbReference type="ARBA" id="ARBA00012438"/>
    </source>
</evidence>
<keyword evidence="3" id="KW-0597">Phosphoprotein</keyword>
<feature type="transmembrane region" description="Helical" evidence="9">
    <location>
        <begin position="84"/>
        <end position="100"/>
    </location>
</feature>
<comment type="catalytic activity">
    <reaction evidence="1">
        <text>ATP + protein L-histidine = ADP + protein N-phospho-L-histidine.</text>
        <dbReference type="EC" id="2.7.13.3"/>
    </reaction>
</comment>
<keyword evidence="9" id="KW-0812">Transmembrane</keyword>
<dbReference type="GO" id="GO:0016301">
    <property type="term" value="F:kinase activity"/>
    <property type="evidence" value="ECO:0007669"/>
    <property type="project" value="UniProtKB-KW"/>
</dbReference>
<dbReference type="EC" id="2.7.13.3" evidence="2"/>
<keyword evidence="4" id="KW-0808">Transferase</keyword>
<evidence type="ECO:0000256" key="5">
    <source>
        <dbReference type="ARBA" id="ARBA00022741"/>
    </source>
</evidence>
<evidence type="ECO:0000256" key="4">
    <source>
        <dbReference type="ARBA" id="ARBA00022679"/>
    </source>
</evidence>
<name>A0ABN0V6D0_9ACTN</name>
<dbReference type="EMBL" id="BAAAGX010000037">
    <property type="protein sequence ID" value="GAA0277880.1"/>
    <property type="molecule type" value="Genomic_DNA"/>
</dbReference>
<keyword evidence="6 11" id="KW-0418">Kinase</keyword>
<keyword evidence="7" id="KW-0067">ATP-binding</keyword>
<keyword evidence="9" id="KW-1133">Transmembrane helix</keyword>
<feature type="transmembrane region" description="Helical" evidence="9">
    <location>
        <begin position="38"/>
        <end position="55"/>
    </location>
</feature>
<dbReference type="RefSeq" id="WP_344653900.1">
    <property type="nucleotide sequence ID" value="NZ_BAAAGX010000037.1"/>
</dbReference>
<dbReference type="SMART" id="SM00387">
    <property type="entry name" value="HATPase_c"/>
    <property type="match status" value="1"/>
</dbReference>
<comment type="caution">
    <text evidence="11">The sequence shown here is derived from an EMBL/GenBank/DDBJ whole genome shotgun (WGS) entry which is preliminary data.</text>
</comment>
<proteinExistence type="predicted"/>
<keyword evidence="12" id="KW-1185">Reference proteome</keyword>
<organism evidence="11 12">
    <name type="scientific">Cryptosporangium japonicum</name>
    <dbReference type="NCBI Taxonomy" id="80872"/>
    <lineage>
        <taxon>Bacteria</taxon>
        <taxon>Bacillati</taxon>
        <taxon>Actinomycetota</taxon>
        <taxon>Actinomycetes</taxon>
        <taxon>Cryptosporangiales</taxon>
        <taxon>Cryptosporangiaceae</taxon>
        <taxon>Cryptosporangium</taxon>
    </lineage>
</organism>
<evidence type="ECO:0000313" key="12">
    <source>
        <dbReference type="Proteomes" id="UP001500967"/>
    </source>
</evidence>
<dbReference type="PANTHER" id="PTHR24421:SF10">
    <property type="entry name" value="NITRATE_NITRITE SENSOR PROTEIN NARQ"/>
    <property type="match status" value="1"/>
</dbReference>
<gene>
    <name evidence="11" type="ORF">GCM10009539_77050</name>
</gene>
<feature type="transmembrane region" description="Helical" evidence="9">
    <location>
        <begin position="146"/>
        <end position="166"/>
    </location>
</feature>
<dbReference type="InterPro" id="IPR003594">
    <property type="entry name" value="HATPase_dom"/>
</dbReference>
<keyword evidence="5" id="KW-0547">Nucleotide-binding</keyword>
<dbReference type="InterPro" id="IPR011712">
    <property type="entry name" value="Sig_transdc_His_kin_sub3_dim/P"/>
</dbReference>
<dbReference type="InterPro" id="IPR050482">
    <property type="entry name" value="Sensor_HK_TwoCompSys"/>
</dbReference>
<evidence type="ECO:0000313" key="11">
    <source>
        <dbReference type="EMBL" id="GAA0277880.1"/>
    </source>
</evidence>
<feature type="transmembrane region" description="Helical" evidence="9">
    <location>
        <begin position="12"/>
        <end position="32"/>
    </location>
</feature>
<dbReference type="Pfam" id="PF07730">
    <property type="entry name" value="HisKA_3"/>
    <property type="match status" value="1"/>
</dbReference>
<dbReference type="CDD" id="cd16917">
    <property type="entry name" value="HATPase_UhpB-NarQ-NarX-like"/>
    <property type="match status" value="1"/>
</dbReference>
<dbReference type="InterPro" id="IPR036890">
    <property type="entry name" value="HATPase_C_sf"/>
</dbReference>
<evidence type="ECO:0000259" key="10">
    <source>
        <dbReference type="SMART" id="SM00387"/>
    </source>
</evidence>
<keyword evidence="9" id="KW-0472">Membrane</keyword>
<dbReference type="Gene3D" id="1.20.5.1930">
    <property type="match status" value="1"/>
</dbReference>
<evidence type="ECO:0000256" key="3">
    <source>
        <dbReference type="ARBA" id="ARBA00022553"/>
    </source>
</evidence>
<sequence length="414" mass="43057">MRHVHLWLRGHPRVFDGLAATVVALLALLLFPGVTNSGYWWQAVFPVTFVVPVALRSRFQVGALYATAVLGLVSLATFDFPHPAILYAGIVMAYSAAAYAPRPHARAALVLSVAFGVIGGVKWSYLVLSLTGTSYTLTDLAARNQIIALAVSIGVCSAPLVMAWLWGGVVHARHAYLQEALDRASRLERERDALARLAVVEERGRIARDLHDVVAHSLSVVVLQADGARHVLESDPARAAVALETIGRTGREATAEMRRLLGVLRSPEAASRAPQPDLGQLETLVGQVRESGLPVTLEVSGDLGSVPAGAGLSAYRIVQEALTNTVKHGGPSASAAVGLAVEPDGLSVSVVDDGRGAAAANDGAGLGLLGMRERAAAVGGEVTAGPRAGGGFAVTAWLPASGVPSVRTSSEVAR</sequence>
<feature type="transmembrane region" description="Helical" evidence="9">
    <location>
        <begin position="62"/>
        <end position="78"/>
    </location>
</feature>
<dbReference type="Pfam" id="PF02518">
    <property type="entry name" value="HATPase_c"/>
    <property type="match status" value="1"/>
</dbReference>
<evidence type="ECO:0000256" key="7">
    <source>
        <dbReference type="ARBA" id="ARBA00022840"/>
    </source>
</evidence>
<dbReference type="Proteomes" id="UP001500967">
    <property type="component" value="Unassembled WGS sequence"/>
</dbReference>
<dbReference type="Pfam" id="PF23539">
    <property type="entry name" value="DUF7134"/>
    <property type="match status" value="1"/>
</dbReference>
<feature type="transmembrane region" description="Helical" evidence="9">
    <location>
        <begin position="107"/>
        <end position="126"/>
    </location>
</feature>
<feature type="domain" description="Histidine kinase/HSP90-like ATPase" evidence="10">
    <location>
        <begin position="309"/>
        <end position="402"/>
    </location>
</feature>
<keyword evidence="8" id="KW-0902">Two-component regulatory system</keyword>
<reference evidence="11 12" key="1">
    <citation type="journal article" date="2019" name="Int. J. Syst. Evol. Microbiol.">
        <title>The Global Catalogue of Microorganisms (GCM) 10K type strain sequencing project: providing services to taxonomists for standard genome sequencing and annotation.</title>
        <authorList>
            <consortium name="The Broad Institute Genomics Platform"/>
            <consortium name="The Broad Institute Genome Sequencing Center for Infectious Disease"/>
            <person name="Wu L."/>
            <person name="Ma J."/>
        </authorList>
    </citation>
    <scope>NUCLEOTIDE SEQUENCE [LARGE SCALE GENOMIC DNA]</scope>
    <source>
        <strain evidence="11 12">JCM 10425</strain>
    </source>
</reference>